<dbReference type="Proteomes" id="UP000001307">
    <property type="component" value="Unassembled WGS sequence"/>
</dbReference>
<dbReference type="InParanoid" id="E4X243"/>
<evidence type="ECO:0000256" key="1">
    <source>
        <dbReference type="SAM" id="MobiDB-lite"/>
    </source>
</evidence>
<gene>
    <name evidence="3" type="ORF">GSOID_T00015957001</name>
</gene>
<dbReference type="EMBL" id="FN653021">
    <property type="protein sequence ID" value="CBY23512.1"/>
    <property type="molecule type" value="Genomic_DNA"/>
</dbReference>
<feature type="region of interest" description="Disordered" evidence="1">
    <location>
        <begin position="551"/>
        <end position="593"/>
    </location>
</feature>
<keyword evidence="4" id="KW-1185">Reference proteome</keyword>
<reference evidence="3" key="1">
    <citation type="journal article" date="2010" name="Science">
        <title>Plasticity of animal genome architecture unmasked by rapid evolution of a pelagic tunicate.</title>
        <authorList>
            <person name="Denoeud F."/>
            <person name="Henriet S."/>
            <person name="Mungpakdee S."/>
            <person name="Aury J.M."/>
            <person name="Da Silva C."/>
            <person name="Brinkmann H."/>
            <person name="Mikhaleva J."/>
            <person name="Olsen L.C."/>
            <person name="Jubin C."/>
            <person name="Canestro C."/>
            <person name="Bouquet J.M."/>
            <person name="Danks G."/>
            <person name="Poulain J."/>
            <person name="Campsteijn C."/>
            <person name="Adamski M."/>
            <person name="Cross I."/>
            <person name="Yadetie F."/>
            <person name="Muffato M."/>
            <person name="Louis A."/>
            <person name="Butcher S."/>
            <person name="Tsagkogeorga G."/>
            <person name="Konrad A."/>
            <person name="Singh S."/>
            <person name="Jensen M.F."/>
            <person name="Cong E.H."/>
            <person name="Eikeseth-Otteraa H."/>
            <person name="Noel B."/>
            <person name="Anthouard V."/>
            <person name="Porcel B.M."/>
            <person name="Kachouri-Lafond R."/>
            <person name="Nishino A."/>
            <person name="Ugolini M."/>
            <person name="Chourrout P."/>
            <person name="Nishida H."/>
            <person name="Aasland R."/>
            <person name="Huzurbazar S."/>
            <person name="Westhof E."/>
            <person name="Delsuc F."/>
            <person name="Lehrach H."/>
            <person name="Reinhardt R."/>
            <person name="Weissenbach J."/>
            <person name="Roy S.W."/>
            <person name="Artiguenave F."/>
            <person name="Postlethwait J.H."/>
            <person name="Manak J.R."/>
            <person name="Thompson E.M."/>
            <person name="Jaillon O."/>
            <person name="Du Pasquier L."/>
            <person name="Boudinot P."/>
            <person name="Liberles D.A."/>
            <person name="Volff J.N."/>
            <person name="Philippe H."/>
            <person name="Lenhard B."/>
            <person name="Roest Crollius H."/>
            <person name="Wincker P."/>
            <person name="Chourrout D."/>
        </authorList>
    </citation>
    <scope>NUCLEOTIDE SEQUENCE [LARGE SCALE GENOMIC DNA]</scope>
</reference>
<evidence type="ECO:0000259" key="2">
    <source>
        <dbReference type="Pfam" id="PF04821"/>
    </source>
</evidence>
<protein>
    <recommendedName>
        <fullName evidence="2">Timeless N-terminal domain-containing protein</fullName>
    </recommendedName>
</protein>
<dbReference type="Pfam" id="PF04821">
    <property type="entry name" value="TIMELESS"/>
    <property type="match status" value="1"/>
</dbReference>
<feature type="compositionally biased region" description="Basic and acidic residues" evidence="1">
    <location>
        <begin position="565"/>
        <end position="574"/>
    </location>
</feature>
<feature type="compositionally biased region" description="Basic residues" evidence="1">
    <location>
        <begin position="554"/>
        <end position="564"/>
    </location>
</feature>
<sequence length="593" mass="67281">MDKHQENFKRYFARAVYWVRVREQIEKGLNREFTKTLKDVTGYSFNLVRNLIDIESEAAYERTLCCFADSGIAKLIQFVGIEEQLNIWHLHVTEIIYSLYKDIMQESLVVDTSMDPLSFKEYIEAPKTLKDCSIDYSPAMDHRLSLCDQMSGTTKLFLRFYMESFYASTAEQLLSSLRKKIHSVSGKLKHSVAGMCLWFIKFLGVFELELKELNTVERLVKINQIGLDLVDSLIRNGENNEDFLNQASHFFLAFGNMVRKSEIATVFTDFNLKVQAIANAKLRILINSQNAKEQKLGIAMCASLIMTTRNEDDKSGMSALEDTKIIKSVLTFIEREHPAKIDDAFVVAIYDVLQKFDATVEELATAPFMKLVLLKSELSHPLPSKICRVINESTSNEDELREKLQKLSAGDAELLRELCALFSISNEPAAKKRAMESGNETQVINEQYQSLFNDKSKIAFFKWLREIALAPSSLKSTALLIFEKAPAHIREMLDDPLIQDFLSDLGCLRNHSGKWHSPKESVIDKIRSLTDSMIFVSCANDTITALSARSLKSEKKKKKRGIGKKKNDSAESKLKNPTSIFGVTRGPPPQVSL</sequence>
<evidence type="ECO:0000313" key="3">
    <source>
        <dbReference type="EMBL" id="CBY23512.1"/>
    </source>
</evidence>
<feature type="domain" description="Timeless N-terminal" evidence="2">
    <location>
        <begin position="3"/>
        <end position="115"/>
    </location>
</feature>
<dbReference type="InterPro" id="IPR006906">
    <property type="entry name" value="Timeless_N"/>
</dbReference>
<name>E4X243_OIKDI</name>
<accession>E4X243</accession>
<organism evidence="3">
    <name type="scientific">Oikopleura dioica</name>
    <name type="common">Tunicate</name>
    <dbReference type="NCBI Taxonomy" id="34765"/>
    <lineage>
        <taxon>Eukaryota</taxon>
        <taxon>Metazoa</taxon>
        <taxon>Chordata</taxon>
        <taxon>Tunicata</taxon>
        <taxon>Appendicularia</taxon>
        <taxon>Copelata</taxon>
        <taxon>Oikopleuridae</taxon>
        <taxon>Oikopleura</taxon>
    </lineage>
</organism>
<dbReference type="OrthoDB" id="10369369at2759"/>
<proteinExistence type="predicted"/>
<evidence type="ECO:0000313" key="4">
    <source>
        <dbReference type="Proteomes" id="UP000001307"/>
    </source>
</evidence>
<dbReference type="AlphaFoldDB" id="E4X243"/>